<name>A0A164WMJ2_9AGAM</name>
<organism evidence="2 3">
    <name type="scientific">Sistotremastrum niveocremeum HHB9708</name>
    <dbReference type="NCBI Taxonomy" id="1314777"/>
    <lineage>
        <taxon>Eukaryota</taxon>
        <taxon>Fungi</taxon>
        <taxon>Dikarya</taxon>
        <taxon>Basidiomycota</taxon>
        <taxon>Agaricomycotina</taxon>
        <taxon>Agaricomycetes</taxon>
        <taxon>Sistotremastrales</taxon>
        <taxon>Sistotremastraceae</taxon>
        <taxon>Sertulicium</taxon>
        <taxon>Sertulicium niveocremeum</taxon>
    </lineage>
</organism>
<evidence type="ECO:0000313" key="2">
    <source>
        <dbReference type="EMBL" id="KZS95182.1"/>
    </source>
</evidence>
<proteinExistence type="predicted"/>
<accession>A0A164WMJ2</accession>
<dbReference type="OrthoDB" id="3354157at2759"/>
<dbReference type="EMBL" id="KV419402">
    <property type="protein sequence ID" value="KZS95182.1"/>
    <property type="molecule type" value="Genomic_DNA"/>
</dbReference>
<dbReference type="Proteomes" id="UP000076722">
    <property type="component" value="Unassembled WGS sequence"/>
</dbReference>
<dbReference type="Pfam" id="PF20151">
    <property type="entry name" value="DUF6533"/>
    <property type="match status" value="1"/>
</dbReference>
<evidence type="ECO:0000259" key="1">
    <source>
        <dbReference type="Pfam" id="PF20151"/>
    </source>
</evidence>
<dbReference type="AlphaFoldDB" id="A0A164WMJ2"/>
<reference evidence="2 3" key="1">
    <citation type="journal article" date="2016" name="Mol. Biol. Evol.">
        <title>Comparative Genomics of Early-Diverging Mushroom-Forming Fungi Provides Insights into the Origins of Lignocellulose Decay Capabilities.</title>
        <authorList>
            <person name="Nagy L.G."/>
            <person name="Riley R."/>
            <person name="Tritt A."/>
            <person name="Adam C."/>
            <person name="Daum C."/>
            <person name="Floudas D."/>
            <person name="Sun H."/>
            <person name="Yadav J.S."/>
            <person name="Pangilinan J."/>
            <person name="Larsson K.H."/>
            <person name="Matsuura K."/>
            <person name="Barry K."/>
            <person name="Labutti K."/>
            <person name="Kuo R."/>
            <person name="Ohm R.A."/>
            <person name="Bhattacharya S.S."/>
            <person name="Shirouzu T."/>
            <person name="Yoshinaga Y."/>
            <person name="Martin F.M."/>
            <person name="Grigoriev I.V."/>
            <person name="Hibbett D.S."/>
        </authorList>
    </citation>
    <scope>NUCLEOTIDE SEQUENCE [LARGE SCALE GENOMIC DNA]</scope>
    <source>
        <strain evidence="2 3">HHB9708</strain>
    </source>
</reference>
<sequence>MPPIGATLIHELVSALQNYNIAQQTKVAGLTMLLYDWMLTFNLELKYIWGKSFSIPKVLYLISRWLPVIGIAFSIAVQSLPRPSTKVPLLDLLLDGWNTNGRNAFRPVNSDLSSICNLQLQSTSIVVSIGSILFHFHGFGGHDYRAD</sequence>
<keyword evidence="3" id="KW-1185">Reference proteome</keyword>
<feature type="domain" description="DUF6533" evidence="1">
    <location>
        <begin position="26"/>
        <end position="69"/>
    </location>
</feature>
<protein>
    <recommendedName>
        <fullName evidence="1">DUF6533 domain-containing protein</fullName>
    </recommendedName>
</protein>
<evidence type="ECO:0000313" key="3">
    <source>
        <dbReference type="Proteomes" id="UP000076722"/>
    </source>
</evidence>
<dbReference type="InterPro" id="IPR045340">
    <property type="entry name" value="DUF6533"/>
</dbReference>
<gene>
    <name evidence="2" type="ORF">SISNIDRAFT_359357</name>
</gene>